<name>A0A3D3TLD0_9BACT</name>
<sequence length="274" mass="30185">MIELLTLKSKEGKIVRKVLIVLLILSVIFAGTVIGADKLDKILQDGKIVVGIALGGPPIGFRNEKNEPMGYDVDVATLIAEALGVELEIVEVTGATRIPMLMSDKIDLVIANMTANLERAKSVDFSMPYLRTGIKILVRTGSDIESIEDFNGRKVAIGRGTTGEALVKKMAPDTEFVYIEEFTNAILLLRQNKVEAAIEDGTLVDYMAGQYDEFTALPKLYTSDPIGIGVQKGNPDLLRWIDMFVSQFISTGQQAELYKKWWGVLPTAELAYIW</sequence>
<dbReference type="SMART" id="SM00062">
    <property type="entry name" value="PBPb"/>
    <property type="match status" value="1"/>
</dbReference>
<dbReference type="GO" id="GO:0005576">
    <property type="term" value="C:extracellular region"/>
    <property type="evidence" value="ECO:0007669"/>
    <property type="project" value="TreeGrafter"/>
</dbReference>
<reference evidence="7 8" key="1">
    <citation type="journal article" date="2018" name="Nat. Biotechnol.">
        <title>A standardized bacterial taxonomy based on genome phylogeny substantially revises the tree of life.</title>
        <authorList>
            <person name="Parks D.H."/>
            <person name="Chuvochina M."/>
            <person name="Waite D.W."/>
            <person name="Rinke C."/>
            <person name="Skarshewski A."/>
            <person name="Chaumeil P.A."/>
            <person name="Hugenholtz P."/>
        </authorList>
    </citation>
    <scope>NUCLEOTIDE SEQUENCE [LARGE SCALE GENOMIC DNA]</scope>
    <source>
        <strain evidence="7">UBA9905</strain>
    </source>
</reference>
<evidence type="ECO:0000256" key="4">
    <source>
        <dbReference type="RuleBase" id="RU003744"/>
    </source>
</evidence>
<dbReference type="GO" id="GO:0006865">
    <property type="term" value="P:amino acid transport"/>
    <property type="evidence" value="ECO:0007669"/>
    <property type="project" value="TreeGrafter"/>
</dbReference>
<feature type="domain" description="Solute-binding protein family 3/N-terminal" evidence="5">
    <location>
        <begin position="47"/>
        <end position="265"/>
    </location>
</feature>
<evidence type="ECO:0000256" key="2">
    <source>
        <dbReference type="ARBA" id="ARBA00022448"/>
    </source>
</evidence>
<dbReference type="PANTHER" id="PTHR30085">
    <property type="entry name" value="AMINO ACID ABC TRANSPORTER PERMEASE"/>
    <property type="match status" value="1"/>
</dbReference>
<dbReference type="PROSITE" id="PS01039">
    <property type="entry name" value="SBP_BACTERIAL_3"/>
    <property type="match status" value="1"/>
</dbReference>
<dbReference type="SMART" id="SM00079">
    <property type="entry name" value="PBPe"/>
    <property type="match status" value="1"/>
</dbReference>
<dbReference type="GO" id="GO:0015276">
    <property type="term" value="F:ligand-gated monoatomic ion channel activity"/>
    <property type="evidence" value="ECO:0007669"/>
    <property type="project" value="InterPro"/>
</dbReference>
<dbReference type="Gene3D" id="3.40.190.10">
    <property type="entry name" value="Periplasmic binding protein-like II"/>
    <property type="match status" value="2"/>
</dbReference>
<evidence type="ECO:0000313" key="8">
    <source>
        <dbReference type="Proteomes" id="UP000264215"/>
    </source>
</evidence>
<protein>
    <submittedName>
        <fullName evidence="7">Amino acid ABC transporter substrate-binding protein</fullName>
    </submittedName>
</protein>
<keyword evidence="3" id="KW-0732">Signal</keyword>
<evidence type="ECO:0000259" key="6">
    <source>
        <dbReference type="SMART" id="SM00079"/>
    </source>
</evidence>
<dbReference type="Proteomes" id="UP000264215">
    <property type="component" value="Unassembled WGS sequence"/>
</dbReference>
<dbReference type="EMBL" id="DQBS01000124">
    <property type="protein sequence ID" value="HCO69968.1"/>
    <property type="molecule type" value="Genomic_DNA"/>
</dbReference>
<proteinExistence type="inferred from homology"/>
<dbReference type="GO" id="GO:0016020">
    <property type="term" value="C:membrane"/>
    <property type="evidence" value="ECO:0007669"/>
    <property type="project" value="InterPro"/>
</dbReference>
<keyword evidence="2" id="KW-0813">Transport</keyword>
<accession>A0A3D3TLD0</accession>
<evidence type="ECO:0000313" key="7">
    <source>
        <dbReference type="EMBL" id="HCO69968.1"/>
    </source>
</evidence>
<dbReference type="AlphaFoldDB" id="A0A3D3TLD0"/>
<evidence type="ECO:0000256" key="1">
    <source>
        <dbReference type="ARBA" id="ARBA00010333"/>
    </source>
</evidence>
<comment type="similarity">
    <text evidence="1 4">Belongs to the bacterial solute-binding protein 3 family.</text>
</comment>
<gene>
    <name evidence="7" type="ORF">DIT26_05205</name>
</gene>
<dbReference type="InterPro" id="IPR018313">
    <property type="entry name" value="SBP_3_CS"/>
</dbReference>
<dbReference type="InterPro" id="IPR051455">
    <property type="entry name" value="Bact_solute-bind_prot3"/>
</dbReference>
<feature type="domain" description="Ionotropic glutamate receptor C-terminal" evidence="6">
    <location>
        <begin position="47"/>
        <end position="264"/>
    </location>
</feature>
<dbReference type="InterPro" id="IPR001638">
    <property type="entry name" value="Solute-binding_3/MltF_N"/>
</dbReference>
<evidence type="ECO:0000256" key="3">
    <source>
        <dbReference type="ARBA" id="ARBA00022729"/>
    </source>
</evidence>
<dbReference type="GO" id="GO:0030288">
    <property type="term" value="C:outer membrane-bounded periplasmic space"/>
    <property type="evidence" value="ECO:0007669"/>
    <property type="project" value="TreeGrafter"/>
</dbReference>
<organism evidence="7 8">
    <name type="scientific">Mesotoga infera</name>
    <dbReference type="NCBI Taxonomy" id="1236046"/>
    <lineage>
        <taxon>Bacteria</taxon>
        <taxon>Thermotogati</taxon>
        <taxon>Thermotogota</taxon>
        <taxon>Thermotogae</taxon>
        <taxon>Kosmotogales</taxon>
        <taxon>Kosmotogaceae</taxon>
        <taxon>Mesotoga</taxon>
    </lineage>
</organism>
<dbReference type="Pfam" id="PF00497">
    <property type="entry name" value="SBP_bac_3"/>
    <property type="match status" value="1"/>
</dbReference>
<dbReference type="InterPro" id="IPR001320">
    <property type="entry name" value="Iontro_rcpt_C"/>
</dbReference>
<dbReference type="PANTHER" id="PTHR30085:SF6">
    <property type="entry name" value="ABC TRANSPORTER GLUTAMINE-BINDING PROTEIN GLNH"/>
    <property type="match status" value="1"/>
</dbReference>
<evidence type="ECO:0000259" key="5">
    <source>
        <dbReference type="SMART" id="SM00062"/>
    </source>
</evidence>
<comment type="caution">
    <text evidence="7">The sequence shown here is derived from an EMBL/GenBank/DDBJ whole genome shotgun (WGS) entry which is preliminary data.</text>
</comment>
<dbReference type="SUPFAM" id="SSF53850">
    <property type="entry name" value="Periplasmic binding protein-like II"/>
    <property type="match status" value="1"/>
</dbReference>